<dbReference type="RefSeq" id="WP_271218964.1">
    <property type="nucleotide sequence ID" value="NZ_BAAAVD010000032.1"/>
</dbReference>
<proteinExistence type="predicted"/>
<feature type="chain" id="PRO_5040756400" evidence="2">
    <location>
        <begin position="30"/>
        <end position="193"/>
    </location>
</feature>
<organism evidence="3 4">
    <name type="scientific">Streptosporangium carneum</name>
    <dbReference type="NCBI Taxonomy" id="47481"/>
    <lineage>
        <taxon>Bacteria</taxon>
        <taxon>Bacillati</taxon>
        <taxon>Actinomycetota</taxon>
        <taxon>Actinomycetes</taxon>
        <taxon>Streptosporangiales</taxon>
        <taxon>Streptosporangiaceae</taxon>
        <taxon>Streptosporangium</taxon>
    </lineage>
</organism>
<keyword evidence="2" id="KW-0732">Signal</keyword>
<protein>
    <submittedName>
        <fullName evidence="3">Uncharacterized protein</fullName>
    </submittedName>
</protein>
<reference evidence="3" key="1">
    <citation type="journal article" date="2014" name="Int. J. Syst. Evol. Microbiol.">
        <title>Complete genome sequence of Corynebacterium casei LMG S-19264T (=DSM 44701T), isolated from a smear-ripened cheese.</title>
        <authorList>
            <consortium name="US DOE Joint Genome Institute (JGI-PGF)"/>
            <person name="Walter F."/>
            <person name="Albersmeier A."/>
            <person name="Kalinowski J."/>
            <person name="Ruckert C."/>
        </authorList>
    </citation>
    <scope>NUCLEOTIDE SEQUENCE</scope>
    <source>
        <strain evidence="3">VKM Ac-2007</strain>
    </source>
</reference>
<evidence type="ECO:0000256" key="2">
    <source>
        <dbReference type="SAM" id="SignalP"/>
    </source>
</evidence>
<dbReference type="AlphaFoldDB" id="A0A9W6I215"/>
<reference evidence="3" key="2">
    <citation type="submission" date="2023-01" db="EMBL/GenBank/DDBJ databases">
        <authorList>
            <person name="Sun Q."/>
            <person name="Evtushenko L."/>
        </authorList>
    </citation>
    <scope>NUCLEOTIDE SEQUENCE</scope>
    <source>
        <strain evidence="3">VKM Ac-2007</strain>
    </source>
</reference>
<evidence type="ECO:0000313" key="4">
    <source>
        <dbReference type="Proteomes" id="UP001143474"/>
    </source>
</evidence>
<keyword evidence="4" id="KW-1185">Reference proteome</keyword>
<feature type="compositionally biased region" description="Gly residues" evidence="1">
    <location>
        <begin position="166"/>
        <end position="187"/>
    </location>
</feature>
<name>A0A9W6I215_9ACTN</name>
<feature type="compositionally biased region" description="Basic and acidic residues" evidence="1">
    <location>
        <begin position="49"/>
        <end position="58"/>
    </location>
</feature>
<gene>
    <name evidence="3" type="ORF">GCM10017600_39510</name>
</gene>
<feature type="signal peptide" evidence="2">
    <location>
        <begin position="1"/>
        <end position="29"/>
    </location>
</feature>
<feature type="region of interest" description="Disordered" evidence="1">
    <location>
        <begin position="166"/>
        <end position="193"/>
    </location>
</feature>
<evidence type="ECO:0000256" key="1">
    <source>
        <dbReference type="SAM" id="MobiDB-lite"/>
    </source>
</evidence>
<comment type="caution">
    <text evidence="3">The sequence shown here is derived from an EMBL/GenBank/DDBJ whole genome shotgun (WGS) entry which is preliminary data.</text>
</comment>
<sequence length="193" mass="19119">MNRTKRLAVVAGIGAAVAGGLLAPVVAWADPTPAPSATASTGPDAPSDAGRRGPHGGDRGQMAAKLAELLGVDEQKITTALEEIRTAGGRPSGDGRRGDQGQLAQALAAKLGVTAEKVTTALNTLRQQRATEAESALSERLKAAVSAGTLTQAEADAVLKAQRAGLLGGGPRGGHRGFGGTGNGAEQGTGQSS</sequence>
<feature type="compositionally biased region" description="Low complexity" evidence="1">
    <location>
        <begin position="33"/>
        <end position="47"/>
    </location>
</feature>
<dbReference type="Proteomes" id="UP001143474">
    <property type="component" value="Unassembled WGS sequence"/>
</dbReference>
<dbReference type="EMBL" id="BSEV01000008">
    <property type="protein sequence ID" value="GLK10545.1"/>
    <property type="molecule type" value="Genomic_DNA"/>
</dbReference>
<evidence type="ECO:0000313" key="3">
    <source>
        <dbReference type="EMBL" id="GLK10545.1"/>
    </source>
</evidence>
<feature type="region of interest" description="Disordered" evidence="1">
    <location>
        <begin position="33"/>
        <end position="60"/>
    </location>
</feature>
<accession>A0A9W6I215</accession>